<keyword evidence="5" id="KW-1003">Cell membrane</keyword>
<dbReference type="Pfam" id="PF00902">
    <property type="entry name" value="TatC"/>
    <property type="match status" value="1"/>
</dbReference>
<dbReference type="EMBL" id="CP048877">
    <property type="protein sequence ID" value="QIJ72073.1"/>
    <property type="molecule type" value="Genomic_DNA"/>
</dbReference>
<proteinExistence type="inferred from homology"/>
<dbReference type="GO" id="GO:0043953">
    <property type="term" value="P:protein transport by the Tat complex"/>
    <property type="evidence" value="ECO:0007669"/>
    <property type="project" value="UniProtKB-UniRule"/>
</dbReference>
<reference evidence="6 7" key="1">
    <citation type="submission" date="2020-02" db="EMBL/GenBank/DDBJ databases">
        <title>Genome analysis of Thermosulfuriphilus ammonigenes ST65T, an anaerobic thermophilic chemolithoautotrophic bacterium isolated from a deep-sea hydrothermal vent.</title>
        <authorList>
            <person name="Slobodkina G."/>
            <person name="Allioux M."/>
            <person name="Merkel A."/>
            <person name="Alain K."/>
            <person name="Jebbar M."/>
            <person name="Slobodkin A."/>
        </authorList>
    </citation>
    <scope>NUCLEOTIDE SEQUENCE [LARGE SCALE GENOMIC DNA]</scope>
    <source>
        <strain evidence="6 7">ST65</strain>
    </source>
</reference>
<dbReference type="InterPro" id="IPR019820">
    <property type="entry name" value="Sec-indep_translocase_CS"/>
</dbReference>
<feature type="transmembrane region" description="Helical" evidence="5">
    <location>
        <begin position="111"/>
        <end position="141"/>
    </location>
</feature>
<protein>
    <recommendedName>
        <fullName evidence="5">Sec-independent protein translocase protein TatC</fullName>
    </recommendedName>
</protein>
<evidence type="ECO:0000256" key="1">
    <source>
        <dbReference type="ARBA" id="ARBA00004141"/>
    </source>
</evidence>
<keyword evidence="2 5" id="KW-0812">Transmembrane</keyword>
<feature type="transmembrane region" description="Helical" evidence="5">
    <location>
        <begin position="78"/>
        <end position="99"/>
    </location>
</feature>
<feature type="transmembrane region" description="Helical" evidence="5">
    <location>
        <begin position="161"/>
        <end position="187"/>
    </location>
</feature>
<comment type="function">
    <text evidence="5">Part of the twin-arginine translocation (Tat) system that transports large folded proteins containing a characteristic twin-arginine motif in their signal peptide across membranes.</text>
</comment>
<dbReference type="KEGG" id="tav:G4V39_07240"/>
<organism evidence="6 7">
    <name type="scientific">Thermosulfuriphilus ammonigenes</name>
    <dbReference type="NCBI Taxonomy" id="1936021"/>
    <lineage>
        <taxon>Bacteria</taxon>
        <taxon>Pseudomonadati</taxon>
        <taxon>Thermodesulfobacteriota</taxon>
        <taxon>Thermodesulfobacteria</taxon>
        <taxon>Thermodesulfobacteriales</taxon>
        <taxon>Thermodesulfobacteriaceae</taxon>
        <taxon>Thermosulfuriphilus</taxon>
    </lineage>
</organism>
<comment type="subunit">
    <text evidence="5">Forms a complex with TatA.</text>
</comment>
<dbReference type="RefSeq" id="WP_166032290.1">
    <property type="nucleotide sequence ID" value="NZ_CP048877.1"/>
</dbReference>
<dbReference type="GO" id="GO:0009977">
    <property type="term" value="F:proton motive force dependent protein transmembrane transporter activity"/>
    <property type="evidence" value="ECO:0007669"/>
    <property type="project" value="TreeGrafter"/>
</dbReference>
<dbReference type="AlphaFoldDB" id="A0A6G7PXD3"/>
<dbReference type="PRINTS" id="PR01840">
    <property type="entry name" value="TATCFAMILY"/>
</dbReference>
<evidence type="ECO:0000256" key="4">
    <source>
        <dbReference type="ARBA" id="ARBA00023136"/>
    </source>
</evidence>
<dbReference type="GO" id="GO:0065002">
    <property type="term" value="P:intracellular protein transmembrane transport"/>
    <property type="evidence" value="ECO:0007669"/>
    <property type="project" value="TreeGrafter"/>
</dbReference>
<dbReference type="HAMAP" id="MF_00902">
    <property type="entry name" value="TatC"/>
    <property type="match status" value="1"/>
</dbReference>
<gene>
    <name evidence="5 6" type="primary">tatC</name>
    <name evidence="6" type="ORF">G4V39_07240</name>
</gene>
<sequence>MDKPDLQDQDLPLTAHLAELRTRILISLAATAIGFIISYAFIRQLFDLLASPLYRILPPEGHIIFTSYPEAFFTYLKVAFVSGAFLASPVILYQAWAFVAPGLYPHERRLALPVVIFASFAFLIGASFGYFVFLPAAAGFLAKFASQWLRLMPSMQEYVSLALRLLFAFGLAFELPVVLTILGHAGIIGPDQLKRFRRYAFVLAFVVSAVLTPTPDAVNQLLLAGPLYFLYELSIFLVKIFGKRGQPPSHEA</sequence>
<name>A0A6G7PXD3_9BACT</name>
<keyword evidence="5" id="KW-0653">Protein transport</keyword>
<comment type="caution">
    <text evidence="5">Lacks conserved residue(s) required for the propagation of feature annotation.</text>
</comment>
<keyword evidence="3 5" id="KW-1133">Transmembrane helix</keyword>
<dbReference type="NCBIfam" id="TIGR00945">
    <property type="entry name" value="tatC"/>
    <property type="match status" value="1"/>
</dbReference>
<comment type="similarity">
    <text evidence="5">Belongs to the TatC family.</text>
</comment>
<evidence type="ECO:0000313" key="7">
    <source>
        <dbReference type="Proteomes" id="UP000502179"/>
    </source>
</evidence>
<keyword evidence="4 5" id="KW-0472">Membrane</keyword>
<accession>A0A6G7PXD3</accession>
<dbReference type="PANTHER" id="PTHR30371">
    <property type="entry name" value="SEC-INDEPENDENT PROTEIN TRANSLOCASE PROTEIN TATC"/>
    <property type="match status" value="1"/>
</dbReference>
<dbReference type="PANTHER" id="PTHR30371:SF0">
    <property type="entry name" value="SEC-INDEPENDENT PROTEIN TRANSLOCASE PROTEIN TATC, CHLOROPLASTIC-RELATED"/>
    <property type="match status" value="1"/>
</dbReference>
<evidence type="ECO:0000256" key="5">
    <source>
        <dbReference type="HAMAP-Rule" id="MF_00902"/>
    </source>
</evidence>
<comment type="subcellular location">
    <subcellularLocation>
        <location evidence="5">Cell membrane</location>
        <topology evidence="5">Multi-pass membrane protein</topology>
    </subcellularLocation>
    <subcellularLocation>
        <location evidence="1">Membrane</location>
        <topology evidence="1">Multi-pass membrane protein</topology>
    </subcellularLocation>
</comment>
<keyword evidence="5" id="KW-0813">Transport</keyword>
<dbReference type="Proteomes" id="UP000502179">
    <property type="component" value="Chromosome"/>
</dbReference>
<feature type="transmembrane region" description="Helical" evidence="5">
    <location>
        <begin position="199"/>
        <end position="215"/>
    </location>
</feature>
<feature type="transmembrane region" description="Helical" evidence="5">
    <location>
        <begin position="24"/>
        <end position="42"/>
    </location>
</feature>
<dbReference type="PROSITE" id="PS01218">
    <property type="entry name" value="TATC"/>
    <property type="match status" value="1"/>
</dbReference>
<dbReference type="GO" id="GO:0033281">
    <property type="term" value="C:TAT protein transport complex"/>
    <property type="evidence" value="ECO:0007669"/>
    <property type="project" value="UniProtKB-UniRule"/>
</dbReference>
<evidence type="ECO:0000256" key="3">
    <source>
        <dbReference type="ARBA" id="ARBA00022989"/>
    </source>
</evidence>
<dbReference type="InterPro" id="IPR002033">
    <property type="entry name" value="TatC"/>
</dbReference>
<evidence type="ECO:0000313" key="6">
    <source>
        <dbReference type="EMBL" id="QIJ72073.1"/>
    </source>
</evidence>
<keyword evidence="5" id="KW-0811">Translocation</keyword>
<evidence type="ECO:0000256" key="2">
    <source>
        <dbReference type="ARBA" id="ARBA00022692"/>
    </source>
</evidence>
<keyword evidence="7" id="KW-1185">Reference proteome</keyword>